<proteinExistence type="predicted"/>
<dbReference type="PANTHER" id="PTHR36353">
    <property type="entry name" value="TRANSMEMBRANE PROTEIN"/>
    <property type="match status" value="1"/>
</dbReference>
<feature type="compositionally biased region" description="Low complexity" evidence="1">
    <location>
        <begin position="102"/>
        <end position="115"/>
    </location>
</feature>
<gene>
    <name evidence="3" type="primary">TMEM41B_3</name>
    <name evidence="4" type="synonym">TMEM41B_0</name>
    <name evidence="5" type="synonym">TMEM41B_4</name>
    <name evidence="4" type="ORF">g.40364</name>
    <name evidence="5" type="ORF">g.40366</name>
    <name evidence="3" type="ORF">g.40368</name>
</gene>
<keyword evidence="2" id="KW-0472">Membrane</keyword>
<feature type="region of interest" description="Disordered" evidence="1">
    <location>
        <begin position="1"/>
        <end position="34"/>
    </location>
</feature>
<name>A0A1D1XPM9_9ARAE</name>
<keyword evidence="2 3" id="KW-0812">Transmembrane</keyword>
<feature type="compositionally biased region" description="Low complexity" evidence="1">
    <location>
        <begin position="10"/>
        <end position="34"/>
    </location>
</feature>
<feature type="transmembrane region" description="Helical" evidence="2">
    <location>
        <begin position="386"/>
        <end position="412"/>
    </location>
</feature>
<feature type="non-terminal residue" evidence="3">
    <location>
        <position position="1"/>
    </location>
</feature>
<feature type="transmembrane region" description="Helical" evidence="2">
    <location>
        <begin position="261"/>
        <end position="278"/>
    </location>
</feature>
<feature type="transmembrane region" description="Helical" evidence="2">
    <location>
        <begin position="461"/>
        <end position="487"/>
    </location>
</feature>
<organism evidence="3">
    <name type="scientific">Anthurium amnicola</name>
    <dbReference type="NCBI Taxonomy" id="1678845"/>
    <lineage>
        <taxon>Eukaryota</taxon>
        <taxon>Viridiplantae</taxon>
        <taxon>Streptophyta</taxon>
        <taxon>Embryophyta</taxon>
        <taxon>Tracheophyta</taxon>
        <taxon>Spermatophyta</taxon>
        <taxon>Magnoliopsida</taxon>
        <taxon>Liliopsida</taxon>
        <taxon>Araceae</taxon>
        <taxon>Pothoideae</taxon>
        <taxon>Potheae</taxon>
        <taxon>Anthurium</taxon>
    </lineage>
</organism>
<dbReference type="EMBL" id="GDJX01008011">
    <property type="protein sequence ID" value="JAT59925.1"/>
    <property type="molecule type" value="Transcribed_RNA"/>
</dbReference>
<evidence type="ECO:0000313" key="5">
    <source>
        <dbReference type="EMBL" id="JAT59925.1"/>
    </source>
</evidence>
<dbReference type="EMBL" id="GDJX01023591">
    <property type="protein sequence ID" value="JAT44345.1"/>
    <property type="molecule type" value="Transcribed_RNA"/>
</dbReference>
<sequence length="514" mass="56400">THRPRGPHRPLLSLLAATPPSTTKPRCPAAAASPSVGGIGGGAMSIAGGGGVIRRSSAAFCSAMPVLLSVSLLLLSYRSLLHIAATRVASVLDRDPDVRSLLSRLPSSSSSSSPPQAGDEAHRRADRSHRGPGSPRRPRARPPFLHLTRIGTLDDDYFSDADYAAVDRPLHLHQGRPFNSTFFTSPSRSLHLLGAGGDVRRPDGHRIRVLDPPASPVLFVLSEKDVDGGGDGGAEEGERSAGAEMEIRIFGQGFHLGRRDAVVLAYLMTLFSLVYFFATVGFLSCYSCAAGIVFVAMADFLLGHPHRSFLKTLCAGCRLGFRRILSFVFLRWVVRDALAQFLCILFFSDVGNQQSALKLFVRVKLMPFSLTASPLTQWTRGDEGSLWWFLLVWGSLDRVVALVFAYSCWVAVTDHNQRRRGPDVVWEGFRLILTMMDRAFLLRQVEMMICWNSGRWVLTAIGGPAFAAIVQSVAEVYFMVVWLMCYFDMRGRVGELAGGRFGRRNLEDCINDLG</sequence>
<reference evidence="3" key="1">
    <citation type="submission" date="2015-07" db="EMBL/GenBank/DDBJ databases">
        <title>Transcriptome Assembly of Anthurium amnicola.</title>
        <authorList>
            <person name="Suzuki J."/>
        </authorList>
    </citation>
    <scope>NUCLEOTIDE SEQUENCE</scope>
</reference>
<evidence type="ECO:0000256" key="1">
    <source>
        <dbReference type="SAM" id="MobiDB-lite"/>
    </source>
</evidence>
<dbReference type="AlphaFoldDB" id="A0A1D1XPM9"/>
<dbReference type="EMBL" id="GDJX01011107">
    <property type="protein sequence ID" value="JAT56829.1"/>
    <property type="molecule type" value="Transcribed_RNA"/>
</dbReference>
<keyword evidence="2" id="KW-1133">Transmembrane helix</keyword>
<dbReference type="PANTHER" id="PTHR36353:SF1">
    <property type="entry name" value="TRANSMEMBRANE PROTEIN"/>
    <property type="match status" value="1"/>
</dbReference>
<dbReference type="Pfam" id="PF25105">
    <property type="entry name" value="DUF7813"/>
    <property type="match status" value="1"/>
</dbReference>
<evidence type="ECO:0000313" key="3">
    <source>
        <dbReference type="EMBL" id="JAT44345.1"/>
    </source>
</evidence>
<evidence type="ECO:0000313" key="4">
    <source>
        <dbReference type="EMBL" id="JAT56829.1"/>
    </source>
</evidence>
<accession>A0A1D1XPM9</accession>
<evidence type="ECO:0000256" key="2">
    <source>
        <dbReference type="SAM" id="Phobius"/>
    </source>
</evidence>
<feature type="transmembrane region" description="Helical" evidence="2">
    <location>
        <begin position="284"/>
        <end position="303"/>
    </location>
</feature>
<protein>
    <submittedName>
        <fullName evidence="3">Transmembrane protein 41B</fullName>
    </submittedName>
</protein>
<feature type="region of interest" description="Disordered" evidence="1">
    <location>
        <begin position="102"/>
        <end position="144"/>
    </location>
</feature>
<dbReference type="InterPro" id="IPR056715">
    <property type="entry name" value="DUF7813"/>
</dbReference>